<evidence type="ECO:0000256" key="5">
    <source>
        <dbReference type="ARBA" id="ARBA00023242"/>
    </source>
</evidence>
<dbReference type="InterPro" id="IPR019787">
    <property type="entry name" value="Znf_PHD-finger"/>
</dbReference>
<dbReference type="PROSITE" id="PS50016">
    <property type="entry name" value="ZF_PHD_2"/>
    <property type="match status" value="1"/>
</dbReference>
<dbReference type="InterPro" id="IPR032308">
    <property type="entry name" value="TDBD"/>
</dbReference>
<dbReference type="OrthoDB" id="429143at2759"/>
<feature type="region of interest" description="Disordered" evidence="7">
    <location>
        <begin position="308"/>
        <end position="371"/>
    </location>
</feature>
<evidence type="ECO:0000256" key="1">
    <source>
        <dbReference type="ARBA" id="ARBA00004123"/>
    </source>
</evidence>
<feature type="region of interest" description="Disordered" evidence="7">
    <location>
        <begin position="471"/>
        <end position="578"/>
    </location>
</feature>
<feature type="compositionally biased region" description="Low complexity" evidence="7">
    <location>
        <begin position="319"/>
        <end position="330"/>
    </location>
</feature>
<feature type="region of interest" description="Disordered" evidence="7">
    <location>
        <begin position="158"/>
        <end position="192"/>
    </location>
</feature>
<feature type="region of interest" description="Disordered" evidence="7">
    <location>
        <begin position="1026"/>
        <end position="1130"/>
    </location>
</feature>
<gene>
    <name evidence="9" type="ORF">CJ030_MR5G000423</name>
</gene>
<comment type="subcellular location">
    <subcellularLocation>
        <location evidence="1">Nucleus</location>
    </subcellularLocation>
</comment>
<evidence type="ECO:0000256" key="7">
    <source>
        <dbReference type="SAM" id="MobiDB-lite"/>
    </source>
</evidence>
<dbReference type="Gene3D" id="3.30.40.10">
    <property type="entry name" value="Zinc/RING finger domain, C3HC4 (zinc finger)"/>
    <property type="match status" value="1"/>
</dbReference>
<feature type="compositionally biased region" description="Basic residues" evidence="7">
    <location>
        <begin position="472"/>
        <end position="487"/>
    </location>
</feature>
<dbReference type="EMBL" id="RXIC02000023">
    <property type="protein sequence ID" value="KAB1214280.1"/>
    <property type="molecule type" value="Genomic_DNA"/>
</dbReference>
<name>A0A6A1VUF0_9ROSI</name>
<feature type="compositionally biased region" description="Basic and acidic residues" evidence="7">
    <location>
        <begin position="1086"/>
        <end position="1101"/>
    </location>
</feature>
<dbReference type="SUPFAM" id="SSF57903">
    <property type="entry name" value="FYVE/PHD zinc finger"/>
    <property type="match status" value="1"/>
</dbReference>
<protein>
    <submittedName>
        <fullName evidence="9">Chromodomain-helicase-DNA-binding protein 3</fullName>
    </submittedName>
</protein>
<dbReference type="InterPro" id="IPR001965">
    <property type="entry name" value="Znf_PHD"/>
</dbReference>
<evidence type="ECO:0000256" key="2">
    <source>
        <dbReference type="ARBA" id="ARBA00022723"/>
    </source>
</evidence>
<dbReference type="PANTHER" id="PTHR46309">
    <property type="entry name" value="PHD FINGER PROTEIN 12"/>
    <property type="match status" value="1"/>
</dbReference>
<dbReference type="GO" id="GO:0006357">
    <property type="term" value="P:regulation of transcription by RNA polymerase II"/>
    <property type="evidence" value="ECO:0007669"/>
    <property type="project" value="TreeGrafter"/>
</dbReference>
<evidence type="ECO:0000256" key="6">
    <source>
        <dbReference type="PROSITE-ProRule" id="PRU00146"/>
    </source>
</evidence>
<comment type="caution">
    <text evidence="9">The sequence shown here is derived from an EMBL/GenBank/DDBJ whole genome shotgun (WGS) entry which is preliminary data.</text>
</comment>
<keyword evidence="3 6" id="KW-0863">Zinc-finger</keyword>
<dbReference type="PANTHER" id="PTHR46309:SF1">
    <property type="entry name" value="PHD FINGER PROTEIN 12"/>
    <property type="match status" value="1"/>
</dbReference>
<dbReference type="InterPro" id="IPR013083">
    <property type="entry name" value="Znf_RING/FYVE/PHD"/>
</dbReference>
<proteinExistence type="predicted"/>
<dbReference type="InterPro" id="IPR042163">
    <property type="entry name" value="PHF12"/>
</dbReference>
<dbReference type="InterPro" id="IPR011011">
    <property type="entry name" value="Znf_FYVE_PHD"/>
</dbReference>
<dbReference type="InterPro" id="IPR054292">
    <property type="entry name" value="DUF7028"/>
</dbReference>
<keyword evidence="4" id="KW-0862">Zinc</keyword>
<keyword evidence="9" id="KW-0347">Helicase</keyword>
<feature type="region of interest" description="Disordered" evidence="7">
    <location>
        <begin position="1162"/>
        <end position="1202"/>
    </location>
</feature>
<evidence type="ECO:0000313" key="9">
    <source>
        <dbReference type="EMBL" id="KAB1214280.1"/>
    </source>
</evidence>
<dbReference type="Pfam" id="PF00628">
    <property type="entry name" value="PHD"/>
    <property type="match status" value="1"/>
</dbReference>
<dbReference type="GO" id="GO:0003714">
    <property type="term" value="F:transcription corepressor activity"/>
    <property type="evidence" value="ECO:0007669"/>
    <property type="project" value="InterPro"/>
</dbReference>
<keyword evidence="9" id="KW-0547">Nucleotide-binding</keyword>
<dbReference type="GO" id="GO:0004386">
    <property type="term" value="F:helicase activity"/>
    <property type="evidence" value="ECO:0007669"/>
    <property type="project" value="UniProtKB-KW"/>
</dbReference>
<dbReference type="InterPro" id="IPR019786">
    <property type="entry name" value="Zinc_finger_PHD-type_CS"/>
</dbReference>
<dbReference type="Pfam" id="PF23209">
    <property type="entry name" value="IDM1_C"/>
    <property type="match status" value="1"/>
</dbReference>
<evidence type="ECO:0000256" key="3">
    <source>
        <dbReference type="ARBA" id="ARBA00022771"/>
    </source>
</evidence>
<reference evidence="9 10" key="1">
    <citation type="journal article" date="2019" name="Plant Biotechnol. J.">
        <title>The red bayberry genome and genetic basis of sex determination.</title>
        <authorList>
            <person name="Jia H.M."/>
            <person name="Jia H.J."/>
            <person name="Cai Q.L."/>
            <person name="Wang Y."/>
            <person name="Zhao H.B."/>
            <person name="Yang W.F."/>
            <person name="Wang G.Y."/>
            <person name="Li Y.H."/>
            <person name="Zhan D.L."/>
            <person name="Shen Y.T."/>
            <person name="Niu Q.F."/>
            <person name="Chang L."/>
            <person name="Qiu J."/>
            <person name="Zhao L."/>
            <person name="Xie H.B."/>
            <person name="Fu W.Y."/>
            <person name="Jin J."/>
            <person name="Li X.W."/>
            <person name="Jiao Y."/>
            <person name="Zhou C.C."/>
            <person name="Tu T."/>
            <person name="Chai C.Y."/>
            <person name="Gao J.L."/>
            <person name="Fan L.J."/>
            <person name="van de Weg E."/>
            <person name="Wang J.Y."/>
            <person name="Gao Z.S."/>
        </authorList>
    </citation>
    <scope>NUCLEOTIDE SEQUENCE [LARGE SCALE GENOMIC DNA]</scope>
    <source>
        <tissue evidence="9">Leaves</tissue>
    </source>
</reference>
<dbReference type="GO" id="GO:0008270">
    <property type="term" value="F:zinc ion binding"/>
    <property type="evidence" value="ECO:0007669"/>
    <property type="project" value="UniProtKB-KW"/>
</dbReference>
<evidence type="ECO:0000313" key="10">
    <source>
        <dbReference type="Proteomes" id="UP000516437"/>
    </source>
</evidence>
<feature type="compositionally biased region" description="Polar residues" evidence="7">
    <location>
        <begin position="540"/>
        <end position="569"/>
    </location>
</feature>
<keyword evidence="5" id="KW-0539">Nucleus</keyword>
<dbReference type="CDD" id="cd15532">
    <property type="entry name" value="PHD2_CHD_II"/>
    <property type="match status" value="1"/>
</dbReference>
<evidence type="ECO:0000259" key="8">
    <source>
        <dbReference type="PROSITE" id="PS50016"/>
    </source>
</evidence>
<dbReference type="Proteomes" id="UP000516437">
    <property type="component" value="Chromosome 5"/>
</dbReference>
<accession>A0A6A1VUF0</accession>
<feature type="compositionally biased region" description="Basic and acidic residues" evidence="7">
    <location>
        <begin position="1170"/>
        <end position="1196"/>
    </location>
</feature>
<dbReference type="Pfam" id="PF16135">
    <property type="entry name" value="TDBD"/>
    <property type="match status" value="1"/>
</dbReference>
<keyword evidence="9" id="KW-0378">Hydrolase</keyword>
<dbReference type="GO" id="GO:0005634">
    <property type="term" value="C:nucleus"/>
    <property type="evidence" value="ECO:0007669"/>
    <property type="project" value="UniProtKB-SubCell"/>
</dbReference>
<sequence>MEEGLRSGGPSGLVVKNRNSSGCLIVRKKSADGVGGVGSASSPKVFESKKENKRMRLVLSDSGSSDELLPVPRRRVGPETTRVCNGLSAFEKGIVDERRIGRKRNRLEHMRHFEEAMIGRTGFDESERKIGKLDVFDFDEYDGVDGERMRRKRFDDSGVEVGGRKFPGSRDVAQSGIEGEYETGPSRHSAGKRKNLYFDHTSGLNLGDNVGNSRVKMNRDGSQLPLSFLREKFTGHHSDAPIRVQGKNGVLKVMVNKKKKLGGLLESFDHHKGEESRKGSRITDISKRNAVIHSSSYLDKRLTEKPGLVFRPEKSQMALQKSLSSKNSKGSDSDSESSDASLKLRSKKVGARSSMKKIRCQEEKTPPCEKIPPAIIKEGKVRRGSGTEKQKLRERIREMLLSAGPIDYRPRRNRDYLDAVYINRSGTAYWSIIKAYDALQKELKDEDAEAKPILDESSFTPISDEILSQLTRKTRKKLEKEMKKKQRDRSDSVNAREAAPKRTANTKQKHDVESMDSFSQEEKLSSFIKQSGKSVKNRMTENGSASVSSKYQNSTYMPVSTEKPNSVSNPRMPHGRKSRKLGRCTLLVRSSNKGQNSEADGFVPYTGKRTLLSWLVDSGTVGLSHKVQYMNRRRTRVMLEGWITRDGIHCGCCSKILTVSKFEIHAGSKLRQPFQHIYLDSGVSLLQCQIEAWNKQEESERIEFQSIDTDGDDPNDDTCAICGDGGDLICCDGCPSTFHQSCLDIRMLPPGDWHCPNCTCKFCGIVSGSVASGNDTLANALLNCSLYHQSCIPAMDATLVDPNSLIPTFCGQTCKELFEHLQKYLGVKHELEAGFSWSLIHRTDEDSDTSLRGLPQRVECNSKLAVALTVMDECFLPIVDRRSGINLIHNVLYNCGSNFNRLNYSGFYTAILERGDEIISAASLRFHGTKLAEMPFIGTRHIYRRQGMCRRLLCAIESALSSVKVAKLIIPAIGELMHTWTVVFGFTPLEESLKQEMRSMNMLVFPGTDMLQKLLLERENIEGNMTPSIGVKQKECESKHLTKPEVESKSNMSSSVGHDSHGSDNAGSDPAKEVTDEIEATSSGNKSDKDSSTGHDLHGSDDAGSDCANDSADNKSGVDSASGHDPRGYVDASLPCADEITDDVAVVDSSSLDASHKIAVLTKRTSFSDSRSEDELAESASDKKCESSPHGSHDAPETENEPVLDFPVKDSMQSSFQCLVVSNDSSLMGSSLDASHEDKIIFSVENIMCSDSHLEDKSAQSASGRECMSSSDVVHNAPELENKAAMESPVVEDAGSLRGSDVDEAHEENINMDHLEPVPSLGEISAENTTNEINGNLDVSDSTQNDPAERAVQFETDSNIQVACEKKGALHVSDLNPETNEHRRKTESVPNECDSQGSRLTFVHVKINLSPRKFGNWPFDARMLVSCADGVNGEVATSKRDPWRCVEFLQALYHGRSSLFTKSHFIGVSSC</sequence>
<dbReference type="SMART" id="SM00249">
    <property type="entry name" value="PHD"/>
    <property type="match status" value="1"/>
</dbReference>
<dbReference type="PROSITE" id="PS01359">
    <property type="entry name" value="ZF_PHD_1"/>
    <property type="match status" value="1"/>
</dbReference>
<organism evidence="9 10">
    <name type="scientific">Morella rubra</name>
    <name type="common">Chinese bayberry</name>
    <dbReference type="NCBI Taxonomy" id="262757"/>
    <lineage>
        <taxon>Eukaryota</taxon>
        <taxon>Viridiplantae</taxon>
        <taxon>Streptophyta</taxon>
        <taxon>Embryophyta</taxon>
        <taxon>Tracheophyta</taxon>
        <taxon>Spermatophyta</taxon>
        <taxon>Magnoliopsida</taxon>
        <taxon>eudicotyledons</taxon>
        <taxon>Gunneridae</taxon>
        <taxon>Pentapetalae</taxon>
        <taxon>rosids</taxon>
        <taxon>fabids</taxon>
        <taxon>Fagales</taxon>
        <taxon>Myricaceae</taxon>
        <taxon>Morella</taxon>
    </lineage>
</organism>
<dbReference type="InterPro" id="IPR056511">
    <property type="entry name" value="IDM1_C"/>
</dbReference>
<keyword evidence="10" id="KW-1185">Reference proteome</keyword>
<feature type="compositionally biased region" description="Basic residues" evidence="7">
    <location>
        <begin position="344"/>
        <end position="358"/>
    </location>
</feature>
<feature type="compositionally biased region" description="Basic and acidic residues" evidence="7">
    <location>
        <begin position="1032"/>
        <end position="1048"/>
    </location>
</feature>
<keyword evidence="2" id="KW-0479">Metal-binding</keyword>
<dbReference type="GO" id="GO:0003677">
    <property type="term" value="F:DNA binding"/>
    <property type="evidence" value="ECO:0007669"/>
    <property type="project" value="UniProtKB-KW"/>
</dbReference>
<evidence type="ECO:0000256" key="4">
    <source>
        <dbReference type="ARBA" id="ARBA00022833"/>
    </source>
</evidence>
<dbReference type="Pfam" id="PF22970">
    <property type="entry name" value="DUF7028"/>
    <property type="match status" value="1"/>
</dbReference>
<feature type="domain" description="PHD-type" evidence="8">
    <location>
        <begin position="716"/>
        <end position="761"/>
    </location>
</feature>
<keyword evidence="9" id="KW-0067">ATP-binding</keyword>
<keyword evidence="9" id="KW-0238">DNA-binding</keyword>